<proteinExistence type="predicted"/>
<keyword evidence="4" id="KW-1185">Reference proteome</keyword>
<dbReference type="CDD" id="cd04865">
    <property type="entry name" value="LigD_Pol_like_2"/>
    <property type="match status" value="1"/>
</dbReference>
<reference evidence="3 4" key="2">
    <citation type="submission" date="2019-10" db="EMBL/GenBank/DDBJ databases">
        <title>Thermopilla bonchosmolovskayae gen. nov., sp. nov., a moderately thermophilic Chloroflexi bacterium from a Chukotka hot spring (Arctic, Russia), representing a novel classis Thermopillaia, which include previously uncultivated lineage OLB14.</title>
        <authorList>
            <person name="Kochetkova T.V."/>
            <person name="Zayulina K.S."/>
            <person name="Zhigarkov V.S."/>
            <person name="Minaev N.V."/>
            <person name="Novikov A."/>
            <person name="Toshchakov S.V."/>
            <person name="Elcheninov A.G."/>
            <person name="Kublanov I.V."/>
        </authorList>
    </citation>
    <scope>NUCLEOTIDE SEQUENCE [LARGE SCALE GENOMIC DNA]</scope>
    <source>
        <strain evidence="3 4">3753O</strain>
    </source>
</reference>
<evidence type="ECO:0000256" key="1">
    <source>
        <dbReference type="SAM" id="MobiDB-lite"/>
    </source>
</evidence>
<dbReference type="SUPFAM" id="SSF56747">
    <property type="entry name" value="Prim-pol domain"/>
    <property type="match status" value="1"/>
</dbReference>
<evidence type="ECO:0000313" key="3">
    <source>
        <dbReference type="EMBL" id="QFG03102.1"/>
    </source>
</evidence>
<dbReference type="Proteomes" id="UP000326331">
    <property type="component" value="Chromosome"/>
</dbReference>
<name>A0ABX6C1E8_9CHLR</name>
<dbReference type="PANTHER" id="PTHR42705:SF3">
    <property type="entry name" value="ATP-DEPENDENT DNA LIGASE"/>
    <property type="match status" value="1"/>
</dbReference>
<dbReference type="EMBL" id="CP042829">
    <property type="protein sequence ID" value="QFG03102.1"/>
    <property type="molecule type" value="Genomic_DNA"/>
</dbReference>
<evidence type="ECO:0000313" key="4">
    <source>
        <dbReference type="Proteomes" id="UP000326331"/>
    </source>
</evidence>
<dbReference type="PANTHER" id="PTHR42705">
    <property type="entry name" value="BIFUNCTIONAL NON-HOMOLOGOUS END JOINING PROTEIN LIGD"/>
    <property type="match status" value="1"/>
</dbReference>
<dbReference type="Gene3D" id="3.90.920.10">
    <property type="entry name" value="DNA primase, PRIM domain"/>
    <property type="match status" value="1"/>
</dbReference>
<dbReference type="RefSeq" id="WP_158067017.1">
    <property type="nucleotide sequence ID" value="NZ_CP042829.1"/>
</dbReference>
<sequence>MPTERVLVDAGGVQVPVSNPGKLFFPAAGHTKLDLVRYYLSVAEAALRGVRDRPLVLKRYVDGAAGRPFFQKRAPARLPPYVRTGRVTYPSGRSASLPVIDSAAGLAWAANLGCIDLNPWPVRADDPDHPDELRFDLDPTPEAGFGAVREAALLIGGLLREFGLEGYPKTSGSRGIHIYVRVERRWEFADVRRAALALGREAERREPGLVTTAWWKEERHGVFIDYNQNARDRTIASAYSVRATPDARVSMPLTWEELPRAEPGQFTLATVPGLLAQRGDAMAGLDARAYSLEPLLALAEEQARAGLGEAPYPPHFPKAPGEPPRVQPSRARRTRTRPGRRTGR</sequence>
<feature type="compositionally biased region" description="Pro residues" evidence="1">
    <location>
        <begin position="311"/>
        <end position="326"/>
    </location>
</feature>
<dbReference type="NCBIfam" id="TIGR02778">
    <property type="entry name" value="ligD_pol"/>
    <property type="match status" value="1"/>
</dbReference>
<feature type="compositionally biased region" description="Basic residues" evidence="1">
    <location>
        <begin position="330"/>
        <end position="344"/>
    </location>
</feature>
<reference evidence="3 4" key="1">
    <citation type="submission" date="2019-08" db="EMBL/GenBank/DDBJ databases">
        <authorList>
            <person name="Toschakov S.V."/>
        </authorList>
    </citation>
    <scope>NUCLEOTIDE SEQUENCE [LARGE SCALE GENOMIC DNA]</scope>
    <source>
        <strain evidence="3 4">3753O</strain>
    </source>
</reference>
<dbReference type="InterPro" id="IPR014145">
    <property type="entry name" value="LigD_pol_dom"/>
</dbReference>
<feature type="domain" description="DNA ligase D polymerase" evidence="2">
    <location>
        <begin position="31"/>
        <end position="281"/>
    </location>
</feature>
<protein>
    <submittedName>
        <fullName evidence="3">DNA polymerase domain-containing protein</fullName>
    </submittedName>
</protein>
<evidence type="ECO:0000259" key="2">
    <source>
        <dbReference type="Pfam" id="PF21686"/>
    </source>
</evidence>
<organism evidence="3 4">
    <name type="scientific">Tepidiforma bonchosmolovskayae</name>
    <dbReference type="NCBI Taxonomy" id="2601677"/>
    <lineage>
        <taxon>Bacteria</taxon>
        <taxon>Bacillati</taxon>
        <taxon>Chloroflexota</taxon>
        <taxon>Tepidiformia</taxon>
        <taxon>Tepidiformales</taxon>
        <taxon>Tepidiformaceae</taxon>
        <taxon>Tepidiforma</taxon>
    </lineage>
</organism>
<gene>
    <name evidence="3" type="ORF">Tbon_07270</name>
</gene>
<dbReference type="InterPro" id="IPR052171">
    <property type="entry name" value="NHEJ_LigD"/>
</dbReference>
<accession>A0ABX6C1E8</accession>
<dbReference type="Pfam" id="PF21686">
    <property type="entry name" value="LigD_Prim-Pol"/>
    <property type="match status" value="1"/>
</dbReference>
<feature type="region of interest" description="Disordered" evidence="1">
    <location>
        <begin position="306"/>
        <end position="344"/>
    </location>
</feature>